<feature type="chain" id="PRO_5041638197" evidence="3">
    <location>
        <begin position="30"/>
        <end position="292"/>
    </location>
</feature>
<feature type="signal peptide" evidence="3">
    <location>
        <begin position="1"/>
        <end position="29"/>
    </location>
</feature>
<reference evidence="4 5" key="1">
    <citation type="submission" date="2016-03" db="EMBL/GenBank/DDBJ databases">
        <authorList>
            <person name="Heylen K."/>
            <person name="De Vos P."/>
            <person name="Vekeman B."/>
        </authorList>
    </citation>
    <scope>NUCLEOTIDE SEQUENCE [LARGE SCALE GENOMIC DNA]</scope>
    <source>
        <strain evidence="4 5">R-49807</strain>
    </source>
</reference>
<proteinExistence type="predicted"/>
<feature type="coiled-coil region" evidence="1">
    <location>
        <begin position="41"/>
        <end position="176"/>
    </location>
</feature>
<dbReference type="EMBL" id="LUUL01000140">
    <property type="protein sequence ID" value="OAI21474.1"/>
    <property type="molecule type" value="Genomic_DNA"/>
</dbReference>
<feature type="compositionally biased region" description="Low complexity" evidence="2">
    <location>
        <begin position="224"/>
        <end position="243"/>
    </location>
</feature>
<dbReference type="AlphaFoldDB" id="A0AA91D838"/>
<keyword evidence="1" id="KW-0175">Coiled coil</keyword>
<evidence type="ECO:0000256" key="2">
    <source>
        <dbReference type="SAM" id="MobiDB-lite"/>
    </source>
</evidence>
<keyword evidence="3" id="KW-0732">Signal</keyword>
<accession>A0AA91D838</accession>
<evidence type="ECO:0000256" key="1">
    <source>
        <dbReference type="SAM" id="Coils"/>
    </source>
</evidence>
<evidence type="ECO:0000313" key="4">
    <source>
        <dbReference type="EMBL" id="OAI21474.1"/>
    </source>
</evidence>
<evidence type="ECO:0000313" key="5">
    <source>
        <dbReference type="Proteomes" id="UP000077734"/>
    </source>
</evidence>
<name>A0AA91D838_9GAMM</name>
<gene>
    <name evidence="4" type="ORF">A1356_20910</name>
</gene>
<protein>
    <submittedName>
        <fullName evidence="4">Uncharacterized protein</fullName>
    </submittedName>
</protein>
<comment type="caution">
    <text evidence="4">The sequence shown here is derived from an EMBL/GenBank/DDBJ whole genome shotgun (WGS) entry which is preliminary data.</text>
</comment>
<feature type="compositionally biased region" description="Low complexity" evidence="2">
    <location>
        <begin position="257"/>
        <end position="281"/>
    </location>
</feature>
<keyword evidence="5" id="KW-1185">Reference proteome</keyword>
<organism evidence="4 5">
    <name type="scientific">Methylomonas koyamae</name>
    <dbReference type="NCBI Taxonomy" id="702114"/>
    <lineage>
        <taxon>Bacteria</taxon>
        <taxon>Pseudomonadati</taxon>
        <taxon>Pseudomonadota</taxon>
        <taxon>Gammaproteobacteria</taxon>
        <taxon>Methylococcales</taxon>
        <taxon>Methylococcaceae</taxon>
        <taxon>Methylomonas</taxon>
    </lineage>
</organism>
<sequence>MAKQQPWRWIYVPPLCLLLLLAGIETSDAEPKAAAPGGDAIKKAQGLIRQLSQEKQALEAEKAAWLNEKAGLEAKLKSLEAAVAQLAPLQGEVARYKNGLEAVKTSLENQLSQQRQREQALVQKHNDVVAKARAIRDDNQLLVQAVQEREQWIGQCDQLNQQLRELNQKVVEQYEQKGLWQQLAELEPLTGIAKVDSQNRAEAYRYQLQQLKVTPFEAGTALAAGQAAAEPAPEAPAPIDTATSAEPGADSAGGQPAEAASATAASSTAAALGDSESAAASPQTPVNRGAGQ</sequence>
<dbReference type="Proteomes" id="UP000077734">
    <property type="component" value="Unassembled WGS sequence"/>
</dbReference>
<evidence type="ECO:0000256" key="3">
    <source>
        <dbReference type="SAM" id="SignalP"/>
    </source>
</evidence>
<feature type="region of interest" description="Disordered" evidence="2">
    <location>
        <begin position="224"/>
        <end position="292"/>
    </location>
</feature>
<dbReference type="RefSeq" id="WP_064030390.1">
    <property type="nucleotide sequence ID" value="NZ_LUUL01000140.1"/>
</dbReference>